<dbReference type="EMBL" id="QLIX01000059">
    <property type="protein sequence ID" value="RAI54098.1"/>
    <property type="molecule type" value="Genomic_DNA"/>
</dbReference>
<dbReference type="AlphaFoldDB" id="A0A327M202"/>
<comment type="caution">
    <text evidence="1">The sequence shown here is derived from an EMBL/GenBank/DDBJ whole genome shotgun (WGS) entry which is preliminary data.</text>
</comment>
<reference evidence="2" key="1">
    <citation type="submission" date="2018-06" db="EMBL/GenBank/DDBJ databases">
        <authorList>
            <person name="Khan S.A."/>
        </authorList>
    </citation>
    <scope>NUCLEOTIDE SEQUENCE [LARGE SCALE GENOMIC DNA]</scope>
    <source>
        <strain evidence="2">DB-1506</strain>
    </source>
</reference>
<dbReference type="RefSeq" id="WP_128080178.1">
    <property type="nucleotide sequence ID" value="NZ_QLIX01000059.1"/>
</dbReference>
<dbReference type="Proteomes" id="UP000249065">
    <property type="component" value="Unassembled WGS sequence"/>
</dbReference>
<organism evidence="1 2">
    <name type="scientific">Roseicella frigidaeris</name>
    <dbReference type="NCBI Taxonomy" id="2230885"/>
    <lineage>
        <taxon>Bacteria</taxon>
        <taxon>Pseudomonadati</taxon>
        <taxon>Pseudomonadota</taxon>
        <taxon>Alphaproteobacteria</taxon>
        <taxon>Acetobacterales</taxon>
        <taxon>Roseomonadaceae</taxon>
        <taxon>Roseicella</taxon>
    </lineage>
</organism>
<sequence>MKRVASGTKPPAAAIIPTIAKRGRGRPRGAVRGHLAKALAAAKPIETTDRLTSYALHDSVLGSMAIFRPGQMEESLTPSQFLDKGANSADLSGYIVRLPRLIDKRHEAPLEMAVVVPTRVGYLEEDLLLCLLSVAAAGTVEGSTLSKLLMADGELIVPSTPAYRREQIRFQPTPPLVNEYTSGAPDLSVVTGPFFRIRMPSTTVLRQWRGRDNVRVLESMLRCLERLSMISYYVRRADGNTGSQWGGLGLLRFAYDPTAEDGRDLTVSFPERLVVAMLGFERDGRRHRNRFTRIELSERFALSLDTARLLHRQLSIAVWKPEDPAPGRDRRRGPKPMNERIPVFETFFLDQLVEMLWGHPVTNLPAEVLRGYRKTLRDALVEIAGLQDWTIDENEATGRITVRRVITRGAALHAVDA</sequence>
<evidence type="ECO:0000313" key="2">
    <source>
        <dbReference type="Proteomes" id="UP000249065"/>
    </source>
</evidence>
<gene>
    <name evidence="1" type="ORF">DOO78_26475</name>
</gene>
<evidence type="ECO:0000313" key="1">
    <source>
        <dbReference type="EMBL" id="RAI54098.1"/>
    </source>
</evidence>
<accession>A0A327M202</accession>
<name>A0A327M202_9PROT</name>
<keyword evidence="2" id="KW-1185">Reference proteome</keyword>
<proteinExistence type="predicted"/>
<protein>
    <submittedName>
        <fullName evidence="1">Uncharacterized protein</fullName>
    </submittedName>
</protein>